<dbReference type="AlphaFoldDB" id="A0A558HJ57"/>
<dbReference type="Pfam" id="PF13783">
    <property type="entry name" value="DUF4177"/>
    <property type="match status" value="1"/>
</dbReference>
<evidence type="ECO:0000313" key="2">
    <source>
        <dbReference type="Proteomes" id="UP000319941"/>
    </source>
</evidence>
<dbReference type="RefSeq" id="WP_144727714.1">
    <property type="nucleotide sequence ID" value="NZ_CAWOWR010000137.1"/>
</dbReference>
<keyword evidence="2" id="KW-1185">Reference proteome</keyword>
<dbReference type="STRING" id="553385.GCA_000591415_00849"/>
<evidence type="ECO:0000313" key="1">
    <source>
        <dbReference type="EMBL" id="TVU69153.1"/>
    </source>
</evidence>
<accession>A0A558HJ57</accession>
<dbReference type="Proteomes" id="UP000319941">
    <property type="component" value="Unassembled WGS sequence"/>
</dbReference>
<protein>
    <submittedName>
        <fullName evidence="1">DUF4177 domain-containing protein</fullName>
    </submittedName>
</protein>
<name>A0A558HJ57_9GAMM</name>
<gene>
    <name evidence="1" type="ORF">FQP86_11865</name>
</gene>
<dbReference type="OrthoDB" id="5797042at2"/>
<dbReference type="EMBL" id="VNFH01000008">
    <property type="protein sequence ID" value="TVU69153.1"/>
    <property type="molecule type" value="Genomic_DNA"/>
</dbReference>
<reference evidence="1 2" key="1">
    <citation type="submission" date="2019-07" db="EMBL/GenBank/DDBJ databases">
        <title>Diversity of Bacteria from Kongsfjorden, Arctic.</title>
        <authorList>
            <person name="Yu Y."/>
        </authorList>
    </citation>
    <scope>NUCLEOTIDE SEQUENCE [LARGE SCALE GENOMIC DNA]</scope>
    <source>
        <strain evidence="1 2">SM1923</strain>
    </source>
</reference>
<proteinExistence type="predicted"/>
<dbReference type="InterPro" id="IPR025234">
    <property type="entry name" value="YjzH-like"/>
</dbReference>
<organism evidence="1 2">
    <name type="scientific">Cobetia crustatorum</name>
    <dbReference type="NCBI Taxonomy" id="553385"/>
    <lineage>
        <taxon>Bacteria</taxon>
        <taxon>Pseudomonadati</taxon>
        <taxon>Pseudomonadota</taxon>
        <taxon>Gammaproteobacteria</taxon>
        <taxon>Oceanospirillales</taxon>
        <taxon>Halomonadaceae</taxon>
        <taxon>Cobetia</taxon>
    </lineage>
</organism>
<sequence>MNSKYTEYKVSHIAEGGCGTVILGASGIPLKRLEAELNLQAADGWNVVFQLVEKKRFWLFWTREDIVITFGR</sequence>
<comment type="caution">
    <text evidence="1">The sequence shown here is derived from an EMBL/GenBank/DDBJ whole genome shotgun (WGS) entry which is preliminary data.</text>
</comment>